<accession>A0A9P5V9N2</accession>
<proteinExistence type="predicted"/>
<dbReference type="InterPro" id="IPR019587">
    <property type="entry name" value="Polyketide_cyclase/dehydratase"/>
</dbReference>
<evidence type="ECO:0000256" key="1">
    <source>
        <dbReference type="SAM" id="MobiDB-lite"/>
    </source>
</evidence>
<evidence type="ECO:0000313" key="2">
    <source>
        <dbReference type="EMBL" id="KAF9148430.1"/>
    </source>
</evidence>
<dbReference type="Pfam" id="PF10604">
    <property type="entry name" value="Polyketide_cyc2"/>
    <property type="match status" value="1"/>
</dbReference>
<dbReference type="SUPFAM" id="SSF55961">
    <property type="entry name" value="Bet v1-like"/>
    <property type="match status" value="1"/>
</dbReference>
<dbReference type="CDD" id="cd07822">
    <property type="entry name" value="SRPBCC_4"/>
    <property type="match status" value="1"/>
</dbReference>
<name>A0A9P5V9N2_9FUNG</name>
<dbReference type="Proteomes" id="UP000748756">
    <property type="component" value="Unassembled WGS sequence"/>
</dbReference>
<feature type="compositionally biased region" description="Basic and acidic residues" evidence="1">
    <location>
        <begin position="210"/>
        <end position="226"/>
    </location>
</feature>
<feature type="compositionally biased region" description="Polar residues" evidence="1">
    <location>
        <begin position="227"/>
        <end position="241"/>
    </location>
</feature>
<dbReference type="InterPro" id="IPR023393">
    <property type="entry name" value="START-like_dom_sf"/>
</dbReference>
<reference evidence="2" key="1">
    <citation type="journal article" date="2020" name="Fungal Divers.">
        <title>Resolving the Mortierellaceae phylogeny through synthesis of multi-gene phylogenetics and phylogenomics.</title>
        <authorList>
            <person name="Vandepol N."/>
            <person name="Liber J."/>
            <person name="Desiro A."/>
            <person name="Na H."/>
            <person name="Kennedy M."/>
            <person name="Barry K."/>
            <person name="Grigoriev I.V."/>
            <person name="Miller A.N."/>
            <person name="O'Donnell K."/>
            <person name="Stajich J.E."/>
            <person name="Bonito G."/>
        </authorList>
    </citation>
    <scope>NUCLEOTIDE SEQUENCE</scope>
    <source>
        <strain evidence="2">NRRL 6426</strain>
    </source>
</reference>
<keyword evidence="3" id="KW-1185">Reference proteome</keyword>
<dbReference type="Gene3D" id="3.30.530.20">
    <property type="match status" value="1"/>
</dbReference>
<feature type="compositionally biased region" description="Low complexity" evidence="1">
    <location>
        <begin position="269"/>
        <end position="291"/>
    </location>
</feature>
<evidence type="ECO:0000313" key="3">
    <source>
        <dbReference type="Proteomes" id="UP000748756"/>
    </source>
</evidence>
<dbReference type="PANTHER" id="PTHR36166:SF1">
    <property type="entry name" value="SRPBCC DOMAIN-CONTAINING PROTEIN"/>
    <property type="match status" value="1"/>
</dbReference>
<evidence type="ECO:0008006" key="4">
    <source>
        <dbReference type="Google" id="ProtNLM"/>
    </source>
</evidence>
<dbReference type="OrthoDB" id="509124at2759"/>
<sequence length="372" mass="40004">MKENKASITIQAAPSDVWSVLTDLDSYHDWNPMFISAKGKLAVGESLSIKMRLPVRIFCGAPLSYSWSPRIIKLEPNSCLEWFAPAGPKGFIDGTHYFQLTSTHDGTVTEFTQGERYTGWGTGLYSGFGTMEDARRGFVAMNNALQIETLRRRQAGLAEKTGSDKGTQQEEEEGTSGNNEIAQLDISDPAAIAAIASSAAVAVGTSVEANKNHNREESMPEKEVRTSDVSASGAPPTTFSEGVQELPAAPAPAPEKPVEKRTSIIDAVSSLFTSSKTPSSSSSDRLPQSASKDALISKTVAEESEENLDDHDTNGEDGNDHHDENGNDVDDEGHNIDEVEDPEAKRAREAKNAERIEIDLGSGDLSLGDFGI</sequence>
<comment type="caution">
    <text evidence="2">The sequence shown here is derived from an EMBL/GenBank/DDBJ whole genome shotgun (WGS) entry which is preliminary data.</text>
</comment>
<dbReference type="PANTHER" id="PTHR36166">
    <property type="entry name" value="CHROMOSOME 9, WHOLE GENOME SHOTGUN SEQUENCE"/>
    <property type="match status" value="1"/>
</dbReference>
<dbReference type="EMBL" id="JAAAUQ010000661">
    <property type="protein sequence ID" value="KAF9148430.1"/>
    <property type="molecule type" value="Genomic_DNA"/>
</dbReference>
<dbReference type="AlphaFoldDB" id="A0A9P5V9N2"/>
<gene>
    <name evidence="2" type="ORF">BG015_009838</name>
</gene>
<feature type="compositionally biased region" description="Basic and acidic residues" evidence="1">
    <location>
        <begin position="332"/>
        <end position="355"/>
    </location>
</feature>
<feature type="compositionally biased region" description="Basic and acidic residues" evidence="1">
    <location>
        <begin position="310"/>
        <end position="325"/>
    </location>
</feature>
<feature type="region of interest" description="Disordered" evidence="1">
    <location>
        <begin position="157"/>
        <end position="179"/>
    </location>
</feature>
<organism evidence="2 3">
    <name type="scientific">Linnemannia schmuckeri</name>
    <dbReference type="NCBI Taxonomy" id="64567"/>
    <lineage>
        <taxon>Eukaryota</taxon>
        <taxon>Fungi</taxon>
        <taxon>Fungi incertae sedis</taxon>
        <taxon>Mucoromycota</taxon>
        <taxon>Mortierellomycotina</taxon>
        <taxon>Mortierellomycetes</taxon>
        <taxon>Mortierellales</taxon>
        <taxon>Mortierellaceae</taxon>
        <taxon>Linnemannia</taxon>
    </lineage>
</organism>
<protein>
    <recommendedName>
        <fullName evidence="4">SRPBCC domain-containing protein</fullName>
    </recommendedName>
</protein>
<feature type="region of interest" description="Disordered" evidence="1">
    <location>
        <begin position="209"/>
        <end position="355"/>
    </location>
</feature>